<dbReference type="Gene3D" id="3.40.47.10">
    <property type="match status" value="1"/>
</dbReference>
<dbReference type="InterPro" id="IPR016039">
    <property type="entry name" value="Thiolase-like"/>
</dbReference>
<name>X0UER8_9ZZZZ</name>
<accession>X0UER8</accession>
<dbReference type="Pfam" id="PF00108">
    <property type="entry name" value="Thiolase_N"/>
    <property type="match status" value="1"/>
</dbReference>
<sequence length="260" mass="27803">MAIAGVGCTKFGEIWEKDQEDLLVEAVYEALDDAGITPQDIEAAWVGVLYPFTGMSGGTFAEPMKLFGKPVTRVENFCASGMDAFRNACFAVAAGVYDIVVACGVEKLLDQGSSGLPMEGGHPVMGGTSAPGMFALAATRAFHEWGWTKEDLAHVAVKNHKNGVAHPKAHFRRAITVDAALKAPMIAWPLGRFDCCAMSDGSAALVVTRPEIAKTLKHKDDYVVVKANALAVDSTFPMWRPGFNWLGFPATKTAAAMAYE</sequence>
<evidence type="ECO:0000313" key="2">
    <source>
        <dbReference type="EMBL" id="GAG04264.1"/>
    </source>
</evidence>
<organism evidence="2">
    <name type="scientific">marine sediment metagenome</name>
    <dbReference type="NCBI Taxonomy" id="412755"/>
    <lineage>
        <taxon>unclassified sequences</taxon>
        <taxon>metagenomes</taxon>
        <taxon>ecological metagenomes</taxon>
    </lineage>
</organism>
<reference evidence="2" key="1">
    <citation type="journal article" date="2014" name="Front. Microbiol.">
        <title>High frequency of phylogenetically diverse reductive dehalogenase-homologous genes in deep subseafloor sedimentary metagenomes.</title>
        <authorList>
            <person name="Kawai M."/>
            <person name="Futagami T."/>
            <person name="Toyoda A."/>
            <person name="Takaki Y."/>
            <person name="Nishi S."/>
            <person name="Hori S."/>
            <person name="Arai W."/>
            <person name="Tsubouchi T."/>
            <person name="Morono Y."/>
            <person name="Uchiyama I."/>
            <person name="Ito T."/>
            <person name="Fujiyama A."/>
            <person name="Inagaki F."/>
            <person name="Takami H."/>
        </authorList>
    </citation>
    <scope>NUCLEOTIDE SEQUENCE</scope>
    <source>
        <strain evidence="2">Expedition CK06-06</strain>
    </source>
</reference>
<dbReference type="AlphaFoldDB" id="X0UER8"/>
<dbReference type="InterPro" id="IPR020616">
    <property type="entry name" value="Thiolase_N"/>
</dbReference>
<dbReference type="PANTHER" id="PTHR42870:SF6">
    <property type="entry name" value="ACETYL-COA C-ACYLTRANSFERASE"/>
    <property type="match status" value="1"/>
</dbReference>
<gene>
    <name evidence="2" type="ORF">S01H1_38332</name>
</gene>
<evidence type="ECO:0000259" key="1">
    <source>
        <dbReference type="Pfam" id="PF00108"/>
    </source>
</evidence>
<dbReference type="SUPFAM" id="SSF53901">
    <property type="entry name" value="Thiolase-like"/>
    <property type="match status" value="1"/>
</dbReference>
<protein>
    <recommendedName>
        <fullName evidence="1">Thiolase N-terminal domain-containing protein</fullName>
    </recommendedName>
</protein>
<dbReference type="CDD" id="cd00829">
    <property type="entry name" value="SCP-x_thiolase"/>
    <property type="match status" value="1"/>
</dbReference>
<comment type="caution">
    <text evidence="2">The sequence shown here is derived from an EMBL/GenBank/DDBJ whole genome shotgun (WGS) entry which is preliminary data.</text>
</comment>
<dbReference type="GO" id="GO:0016747">
    <property type="term" value="F:acyltransferase activity, transferring groups other than amino-acyl groups"/>
    <property type="evidence" value="ECO:0007669"/>
    <property type="project" value="InterPro"/>
</dbReference>
<dbReference type="EMBL" id="BARS01024129">
    <property type="protein sequence ID" value="GAG04264.1"/>
    <property type="molecule type" value="Genomic_DNA"/>
</dbReference>
<dbReference type="PANTHER" id="PTHR42870">
    <property type="entry name" value="ACETYL-COA C-ACETYLTRANSFERASE"/>
    <property type="match status" value="1"/>
</dbReference>
<feature type="domain" description="Thiolase N-terminal" evidence="1">
    <location>
        <begin position="4"/>
        <end position="209"/>
    </location>
</feature>
<proteinExistence type="predicted"/>
<feature type="non-terminal residue" evidence="2">
    <location>
        <position position="260"/>
    </location>
</feature>